<name>A0AAV8SPF0_9ROSI</name>
<reference evidence="1 2" key="1">
    <citation type="submission" date="2021-09" db="EMBL/GenBank/DDBJ databases">
        <title>Genomic insights and catalytic innovation underlie evolution of tropane alkaloids biosynthesis.</title>
        <authorList>
            <person name="Wang Y.-J."/>
            <person name="Tian T."/>
            <person name="Huang J.-P."/>
            <person name="Huang S.-X."/>
        </authorList>
    </citation>
    <scope>NUCLEOTIDE SEQUENCE [LARGE SCALE GENOMIC DNA]</scope>
    <source>
        <strain evidence="1">KIB-2018</strain>
        <tissue evidence="1">Leaf</tissue>
    </source>
</reference>
<comment type="caution">
    <text evidence="1">The sequence shown here is derived from an EMBL/GenBank/DDBJ whole genome shotgun (WGS) entry which is preliminary data.</text>
</comment>
<proteinExistence type="predicted"/>
<dbReference type="Proteomes" id="UP001159364">
    <property type="component" value="Linkage Group LG09"/>
</dbReference>
<sequence length="137" mass="15649">MESPSWAKAKATWERDLEMGLLFRFPRSSSSLSFCVKTARFGISRHRFHVPVTISCAPWTWLLILEFPITVQLTVAEVDHGLKVISSGFFKETLEATCFRFNRSIIYESLKFAIDLLRCTTDLGTSCILDMQSFNSN</sequence>
<protein>
    <submittedName>
        <fullName evidence="1">Uncharacterized protein</fullName>
    </submittedName>
</protein>
<organism evidence="1 2">
    <name type="scientific">Erythroxylum novogranatense</name>
    <dbReference type="NCBI Taxonomy" id="1862640"/>
    <lineage>
        <taxon>Eukaryota</taxon>
        <taxon>Viridiplantae</taxon>
        <taxon>Streptophyta</taxon>
        <taxon>Embryophyta</taxon>
        <taxon>Tracheophyta</taxon>
        <taxon>Spermatophyta</taxon>
        <taxon>Magnoliopsida</taxon>
        <taxon>eudicotyledons</taxon>
        <taxon>Gunneridae</taxon>
        <taxon>Pentapetalae</taxon>
        <taxon>rosids</taxon>
        <taxon>fabids</taxon>
        <taxon>Malpighiales</taxon>
        <taxon>Erythroxylaceae</taxon>
        <taxon>Erythroxylum</taxon>
    </lineage>
</organism>
<dbReference type="EMBL" id="JAIWQS010000009">
    <property type="protein sequence ID" value="KAJ8753809.1"/>
    <property type="molecule type" value="Genomic_DNA"/>
</dbReference>
<gene>
    <name evidence="1" type="ORF">K2173_000063</name>
</gene>
<dbReference type="AlphaFoldDB" id="A0AAV8SPF0"/>
<accession>A0AAV8SPF0</accession>
<evidence type="ECO:0000313" key="1">
    <source>
        <dbReference type="EMBL" id="KAJ8753809.1"/>
    </source>
</evidence>
<evidence type="ECO:0000313" key="2">
    <source>
        <dbReference type="Proteomes" id="UP001159364"/>
    </source>
</evidence>
<keyword evidence="2" id="KW-1185">Reference proteome</keyword>